<dbReference type="Proteomes" id="UP000249746">
    <property type="component" value="Unassembled WGS sequence"/>
</dbReference>
<sequence length="137" mass="16316">MKKALLVLGFSGILFALPPHLSPKEEIKGINVEVFDRASFSQKREALKIDYEFKKQEHKSNEKYRQNDRKLDYDIRMLRIDLQEAKSIRDEAKVNTILTQIVKLEEKKRLNKEEERTQREKIQSQRISKIYQQLGIQ</sequence>
<accession>A0A2W6MUZ2</accession>
<dbReference type="EMBL" id="NBIU01000022">
    <property type="protein sequence ID" value="PZT47739.1"/>
    <property type="molecule type" value="Genomic_DNA"/>
</dbReference>
<dbReference type="RefSeq" id="WP_111230158.1">
    <property type="nucleotide sequence ID" value="NZ_NBIU01000022.1"/>
</dbReference>
<reference evidence="1 2" key="1">
    <citation type="submission" date="2017-03" db="EMBL/GenBank/DDBJ databases">
        <title>Genomic and clinical evidence uncovers the enterohepatic species Helicobacter valdiviensis as a potential human intestinal pathogen.</title>
        <authorList>
            <person name="Fresia P."/>
            <person name="Jara R."/>
            <person name="Sierra R."/>
            <person name="Ferres I."/>
            <person name="Greif G."/>
            <person name="Iraola G."/>
            <person name="Collado L."/>
        </authorList>
    </citation>
    <scope>NUCLEOTIDE SEQUENCE [LARGE SCALE GENOMIC DNA]</scope>
    <source>
        <strain evidence="1 2">WBE14</strain>
    </source>
</reference>
<proteinExistence type="predicted"/>
<dbReference type="AlphaFoldDB" id="A0A2W6MUZ2"/>
<evidence type="ECO:0000313" key="2">
    <source>
        <dbReference type="Proteomes" id="UP000249746"/>
    </source>
</evidence>
<comment type="caution">
    <text evidence="1">The sequence shown here is derived from an EMBL/GenBank/DDBJ whole genome shotgun (WGS) entry which is preliminary data.</text>
</comment>
<keyword evidence="2" id="KW-1185">Reference proteome</keyword>
<dbReference type="OrthoDB" id="9834135at2"/>
<evidence type="ECO:0000313" key="1">
    <source>
        <dbReference type="EMBL" id="PZT47739.1"/>
    </source>
</evidence>
<name>A0A2W6MUZ2_9HELI</name>
<gene>
    <name evidence="1" type="ORF">B6S12_07340</name>
</gene>
<protein>
    <submittedName>
        <fullName evidence="1">Uncharacterized protein</fullName>
    </submittedName>
</protein>
<organism evidence="1 2">
    <name type="scientific">Helicobacter valdiviensis</name>
    <dbReference type="NCBI Taxonomy" id="1458358"/>
    <lineage>
        <taxon>Bacteria</taxon>
        <taxon>Pseudomonadati</taxon>
        <taxon>Campylobacterota</taxon>
        <taxon>Epsilonproteobacteria</taxon>
        <taxon>Campylobacterales</taxon>
        <taxon>Helicobacteraceae</taxon>
        <taxon>Helicobacter</taxon>
    </lineage>
</organism>